<accession>A0ABS0DAL7</accession>
<keyword evidence="4" id="KW-1185">Reference proteome</keyword>
<protein>
    <submittedName>
        <fullName evidence="3">Uncharacterized protein</fullName>
    </submittedName>
</protein>
<reference evidence="3 4" key="1">
    <citation type="submission" date="2020-10" db="EMBL/GenBank/DDBJ databases">
        <title>Identification of Nocardia species via Next-generation sequencing and recognition of intraspecies genetic diversity.</title>
        <authorList>
            <person name="Li P."/>
            <person name="Li P."/>
            <person name="Lu B."/>
        </authorList>
    </citation>
    <scope>NUCLEOTIDE SEQUENCE [LARGE SCALE GENOMIC DNA]</scope>
    <source>
        <strain evidence="3 4">BJ06-0143</strain>
    </source>
</reference>
<proteinExistence type="predicted"/>
<name>A0ABS0DAL7_9NOCA</name>
<gene>
    <name evidence="3" type="ORF">IU449_13310</name>
</gene>
<feature type="compositionally biased region" description="Basic and acidic residues" evidence="2">
    <location>
        <begin position="133"/>
        <end position="144"/>
    </location>
</feature>
<feature type="coiled-coil region" evidence="1">
    <location>
        <begin position="42"/>
        <end position="83"/>
    </location>
</feature>
<comment type="caution">
    <text evidence="3">The sequence shown here is derived from an EMBL/GenBank/DDBJ whole genome shotgun (WGS) entry which is preliminary data.</text>
</comment>
<dbReference type="EMBL" id="JADLQN010000001">
    <property type="protein sequence ID" value="MBF6355509.1"/>
    <property type="molecule type" value="Genomic_DNA"/>
</dbReference>
<evidence type="ECO:0000313" key="4">
    <source>
        <dbReference type="Proteomes" id="UP000707731"/>
    </source>
</evidence>
<sequence>MTPEQDAVLRDIQVQLRGPSLAGWPQLGVDAEGRARSLVDGLAAALRRIDDLTAETAELRAQITELRTEISELEAGAADLADQVQRSQGRSLPWPLSLIEGPVELIVAQLARLEALLAERPSAPEQLSLPCRPGERDGSHRPAR</sequence>
<feature type="region of interest" description="Disordered" evidence="2">
    <location>
        <begin position="123"/>
        <end position="144"/>
    </location>
</feature>
<dbReference type="RefSeq" id="WP_195002083.1">
    <property type="nucleotide sequence ID" value="NZ_JADLQN010000001.1"/>
</dbReference>
<evidence type="ECO:0000313" key="3">
    <source>
        <dbReference type="EMBL" id="MBF6355509.1"/>
    </source>
</evidence>
<organism evidence="3 4">
    <name type="scientific">Nocardia higoensis</name>
    <dbReference type="NCBI Taxonomy" id="228599"/>
    <lineage>
        <taxon>Bacteria</taxon>
        <taxon>Bacillati</taxon>
        <taxon>Actinomycetota</taxon>
        <taxon>Actinomycetes</taxon>
        <taxon>Mycobacteriales</taxon>
        <taxon>Nocardiaceae</taxon>
        <taxon>Nocardia</taxon>
    </lineage>
</organism>
<evidence type="ECO:0000256" key="1">
    <source>
        <dbReference type="SAM" id="Coils"/>
    </source>
</evidence>
<dbReference type="Proteomes" id="UP000707731">
    <property type="component" value="Unassembled WGS sequence"/>
</dbReference>
<evidence type="ECO:0000256" key="2">
    <source>
        <dbReference type="SAM" id="MobiDB-lite"/>
    </source>
</evidence>
<keyword evidence="1" id="KW-0175">Coiled coil</keyword>